<dbReference type="InterPro" id="IPR045716">
    <property type="entry name" value="CHRDL_1/2_C"/>
</dbReference>
<comment type="subcellular location">
    <subcellularLocation>
        <location evidence="1">Secreted</location>
    </subcellularLocation>
</comment>
<protein>
    <submittedName>
        <fullName evidence="11">Chordin-like protein 2</fullName>
    </submittedName>
</protein>
<dbReference type="GeneID" id="110078085"/>
<feature type="domain" description="VWFC" evidence="9">
    <location>
        <begin position="115"/>
        <end position="181"/>
    </location>
</feature>
<dbReference type="Proteomes" id="UP001652642">
    <property type="component" value="Chromosome 3"/>
</dbReference>
<keyword evidence="10" id="KW-1185">Reference proteome</keyword>
<feature type="signal peptide" evidence="8">
    <location>
        <begin position="1"/>
        <end position="27"/>
    </location>
</feature>
<evidence type="ECO:0000313" key="10">
    <source>
        <dbReference type="Proteomes" id="UP001652642"/>
    </source>
</evidence>
<dbReference type="SUPFAM" id="SSF57603">
    <property type="entry name" value="FnI-like domain"/>
    <property type="match status" value="3"/>
</dbReference>
<accession>A0ABM5FVU2</accession>
<evidence type="ECO:0000256" key="8">
    <source>
        <dbReference type="SAM" id="SignalP"/>
    </source>
</evidence>
<name>A0ABM5FVU2_9SAUR</name>
<keyword evidence="4 8" id="KW-0732">Signal</keyword>
<dbReference type="Pfam" id="PF19548">
    <property type="entry name" value="CHRDL_1_2_C"/>
    <property type="match status" value="1"/>
</dbReference>
<organism evidence="10 11">
    <name type="scientific">Pogona vitticeps</name>
    <name type="common">central bearded dragon</name>
    <dbReference type="NCBI Taxonomy" id="103695"/>
    <lineage>
        <taxon>Eukaryota</taxon>
        <taxon>Metazoa</taxon>
        <taxon>Chordata</taxon>
        <taxon>Craniata</taxon>
        <taxon>Vertebrata</taxon>
        <taxon>Euteleostomi</taxon>
        <taxon>Lepidosauria</taxon>
        <taxon>Squamata</taxon>
        <taxon>Bifurcata</taxon>
        <taxon>Unidentata</taxon>
        <taxon>Episquamata</taxon>
        <taxon>Toxicofera</taxon>
        <taxon>Iguania</taxon>
        <taxon>Acrodonta</taxon>
        <taxon>Agamidae</taxon>
        <taxon>Amphibolurinae</taxon>
        <taxon>Pogona</taxon>
    </lineage>
</organism>
<dbReference type="InterPro" id="IPR001007">
    <property type="entry name" value="VWF_dom"/>
</dbReference>
<evidence type="ECO:0000256" key="6">
    <source>
        <dbReference type="ARBA" id="ARBA00023180"/>
    </source>
</evidence>
<evidence type="ECO:0000256" key="5">
    <source>
        <dbReference type="ARBA" id="ARBA00022737"/>
    </source>
</evidence>
<dbReference type="Pfam" id="PF00093">
    <property type="entry name" value="VWC"/>
    <property type="match status" value="1"/>
</dbReference>
<proteinExistence type="predicted"/>
<dbReference type="InterPro" id="IPR045717">
    <property type="entry name" value="CHRDL1/2"/>
</dbReference>
<feature type="domain" description="VWFC" evidence="9">
    <location>
        <begin position="254"/>
        <end position="319"/>
    </location>
</feature>
<keyword evidence="5" id="KW-0677">Repeat</keyword>
<feature type="region of interest" description="Disordered" evidence="7">
    <location>
        <begin position="191"/>
        <end position="229"/>
    </location>
</feature>
<dbReference type="Pfam" id="PF23334">
    <property type="entry name" value="VWC2L_2nd"/>
    <property type="match status" value="2"/>
</dbReference>
<reference evidence="11" key="1">
    <citation type="submission" date="2025-08" db="UniProtKB">
        <authorList>
            <consortium name="RefSeq"/>
        </authorList>
    </citation>
    <scope>IDENTIFICATION</scope>
</reference>
<feature type="domain" description="VWFC" evidence="9">
    <location>
        <begin position="36"/>
        <end position="101"/>
    </location>
</feature>
<evidence type="ECO:0000313" key="11">
    <source>
        <dbReference type="RefSeq" id="XP_072849520.1"/>
    </source>
</evidence>
<dbReference type="PROSITE" id="PS01208">
    <property type="entry name" value="VWFC_1"/>
    <property type="match status" value="2"/>
</dbReference>
<dbReference type="Gene3D" id="2.10.70.10">
    <property type="entry name" value="Complement Module, domain 1"/>
    <property type="match status" value="2"/>
</dbReference>
<dbReference type="PANTHER" id="PTHR46303:SF3">
    <property type="entry name" value="CHORDIN-LIKE PROTEIN 2"/>
    <property type="match status" value="1"/>
</dbReference>
<gene>
    <name evidence="11" type="primary">CHRDL2</name>
</gene>
<keyword evidence="2" id="KW-0217">Developmental protein</keyword>
<dbReference type="SMART" id="SM00215">
    <property type="entry name" value="VWC_out"/>
    <property type="match status" value="2"/>
</dbReference>
<dbReference type="SMART" id="SM00214">
    <property type="entry name" value="VWC"/>
    <property type="match status" value="3"/>
</dbReference>
<feature type="compositionally biased region" description="Basic and acidic residues" evidence="7">
    <location>
        <begin position="200"/>
        <end position="211"/>
    </location>
</feature>
<dbReference type="PROSITE" id="PS50184">
    <property type="entry name" value="VWFC_2"/>
    <property type="match status" value="3"/>
</dbReference>
<evidence type="ECO:0000256" key="7">
    <source>
        <dbReference type="SAM" id="MobiDB-lite"/>
    </source>
</evidence>
<sequence>MVTEFLEIIFGLGCWLLYFSLETDATAIPNPGRPDASCTFHGKLYRAGESWHPYLEPQGVMYCLRCTCSQDAKVHCYQIQCPVLQCPNPISDPHQCCPRCPELKALSGLQTAVNSSCQYNGTTYQHGDLFTNHELFPSRQSHQCTQCSCSEGQIYCHLVTCPEPLCALPQTVPDSCCQVCKDNSFEKLIEEPPLNRGVRHSQERCPGDDGNSKGLSGRADPPAGPSLELLRRNLRPNGKSGTIVKIILKERHKKACLYNGKTYSHGEVWHPTVRHVVRLPCILCTCRDGSQDCQKVLCPKEYPCANPEQVEGKCCKICPEDRTTPAQDGFDATRCRVSVYTFVSPSSATEHPAENLRKMAIERESSEEVEIYTWKLVKGIFHLIQIQKVKKQEFRQEVQNFRLVSRTNEVYWKMFLVQGQEVKATESPGKERKNL</sequence>
<feature type="chain" id="PRO_5046456472" evidence="8">
    <location>
        <begin position="28"/>
        <end position="435"/>
    </location>
</feature>
<evidence type="ECO:0000256" key="4">
    <source>
        <dbReference type="ARBA" id="ARBA00022729"/>
    </source>
</evidence>
<evidence type="ECO:0000256" key="3">
    <source>
        <dbReference type="ARBA" id="ARBA00022525"/>
    </source>
</evidence>
<evidence type="ECO:0000256" key="2">
    <source>
        <dbReference type="ARBA" id="ARBA00022473"/>
    </source>
</evidence>
<dbReference type="Gene3D" id="6.20.200.20">
    <property type="match status" value="1"/>
</dbReference>
<keyword evidence="3" id="KW-0964">Secreted</keyword>
<keyword evidence="6" id="KW-0325">Glycoprotein</keyword>
<evidence type="ECO:0000256" key="1">
    <source>
        <dbReference type="ARBA" id="ARBA00004613"/>
    </source>
</evidence>
<dbReference type="RefSeq" id="XP_072849520.1">
    <property type="nucleotide sequence ID" value="XM_072993419.1"/>
</dbReference>
<evidence type="ECO:0000259" key="9">
    <source>
        <dbReference type="PROSITE" id="PS50184"/>
    </source>
</evidence>
<dbReference type="PANTHER" id="PTHR46303">
    <property type="entry name" value="VWFC DOMAIN-CONTAINING PROTEIN"/>
    <property type="match status" value="1"/>
</dbReference>